<name>A0A919JF03_9ACTN</name>
<reference evidence="2" key="1">
    <citation type="submission" date="2021-01" db="EMBL/GenBank/DDBJ databases">
        <title>Whole genome shotgun sequence of Actinoplanes nipponensis NBRC 14063.</title>
        <authorList>
            <person name="Komaki H."/>
            <person name="Tamura T."/>
        </authorList>
    </citation>
    <scope>NUCLEOTIDE SEQUENCE</scope>
    <source>
        <strain evidence="2">NBRC 14063</strain>
    </source>
</reference>
<dbReference type="EMBL" id="BOMQ01000017">
    <property type="protein sequence ID" value="GIE47802.1"/>
    <property type="molecule type" value="Genomic_DNA"/>
</dbReference>
<dbReference type="AlphaFoldDB" id="A0A919JF03"/>
<evidence type="ECO:0000313" key="3">
    <source>
        <dbReference type="Proteomes" id="UP000647172"/>
    </source>
</evidence>
<comment type="caution">
    <text evidence="2">The sequence shown here is derived from an EMBL/GenBank/DDBJ whole genome shotgun (WGS) entry which is preliminary data.</text>
</comment>
<keyword evidence="1" id="KW-1133">Transmembrane helix</keyword>
<proteinExistence type="predicted"/>
<sequence>MLRVTLEIERAPLSRVDVGLRSAEEIRADRRAAALRTEVALKVTLVTLIWLVSVSLLVGWGVTGPQRQPGTLLLAALAAIVLPFVGAVIATRHGQFRLGGVYVVITLAMVLPALSLIRAG</sequence>
<feature type="transmembrane region" description="Helical" evidence="1">
    <location>
        <begin position="98"/>
        <end position="117"/>
    </location>
</feature>
<feature type="transmembrane region" description="Helical" evidence="1">
    <location>
        <begin position="72"/>
        <end position="91"/>
    </location>
</feature>
<evidence type="ECO:0000313" key="2">
    <source>
        <dbReference type="EMBL" id="GIE47802.1"/>
    </source>
</evidence>
<keyword evidence="3" id="KW-1185">Reference proteome</keyword>
<evidence type="ECO:0000256" key="1">
    <source>
        <dbReference type="SAM" id="Phobius"/>
    </source>
</evidence>
<protein>
    <submittedName>
        <fullName evidence="2">Uncharacterized protein</fullName>
    </submittedName>
</protein>
<gene>
    <name evidence="2" type="ORF">Ani05nite_13360</name>
</gene>
<organism evidence="2 3">
    <name type="scientific">Actinoplanes nipponensis</name>
    <dbReference type="NCBI Taxonomy" id="135950"/>
    <lineage>
        <taxon>Bacteria</taxon>
        <taxon>Bacillati</taxon>
        <taxon>Actinomycetota</taxon>
        <taxon>Actinomycetes</taxon>
        <taxon>Micromonosporales</taxon>
        <taxon>Micromonosporaceae</taxon>
        <taxon>Actinoplanes</taxon>
    </lineage>
</organism>
<feature type="transmembrane region" description="Helical" evidence="1">
    <location>
        <begin position="39"/>
        <end position="60"/>
    </location>
</feature>
<dbReference type="Proteomes" id="UP000647172">
    <property type="component" value="Unassembled WGS sequence"/>
</dbReference>
<keyword evidence="1" id="KW-0812">Transmembrane</keyword>
<accession>A0A919JF03</accession>
<keyword evidence="1" id="KW-0472">Membrane</keyword>